<dbReference type="STRING" id="1858805.M5FVK2"/>
<dbReference type="Proteomes" id="UP000030653">
    <property type="component" value="Unassembled WGS sequence"/>
</dbReference>
<dbReference type="Pfam" id="PF13489">
    <property type="entry name" value="Methyltransf_23"/>
    <property type="match status" value="1"/>
</dbReference>
<dbReference type="PANTHER" id="PTHR43591:SF31">
    <property type="entry name" value="LAEA-LIKE, PUTATIVE (AFU_ORTHOLOGUE AFUA_8G01930)-RELATED"/>
    <property type="match status" value="1"/>
</dbReference>
<dbReference type="OMA" id="ETHKPAN"/>
<keyword evidence="2" id="KW-1185">Reference proteome</keyword>
<gene>
    <name evidence="1" type="ORF">DACRYDRAFT_23707</name>
</gene>
<reference evidence="1 2" key="1">
    <citation type="journal article" date="2012" name="Science">
        <title>The Paleozoic origin of enzymatic lignin decomposition reconstructed from 31 fungal genomes.</title>
        <authorList>
            <person name="Floudas D."/>
            <person name="Binder M."/>
            <person name="Riley R."/>
            <person name="Barry K."/>
            <person name="Blanchette R.A."/>
            <person name="Henrissat B."/>
            <person name="Martinez A.T."/>
            <person name="Otillar R."/>
            <person name="Spatafora J.W."/>
            <person name="Yadav J.S."/>
            <person name="Aerts A."/>
            <person name="Benoit I."/>
            <person name="Boyd A."/>
            <person name="Carlson A."/>
            <person name="Copeland A."/>
            <person name="Coutinho P.M."/>
            <person name="de Vries R.P."/>
            <person name="Ferreira P."/>
            <person name="Findley K."/>
            <person name="Foster B."/>
            <person name="Gaskell J."/>
            <person name="Glotzer D."/>
            <person name="Gorecki P."/>
            <person name="Heitman J."/>
            <person name="Hesse C."/>
            <person name="Hori C."/>
            <person name="Igarashi K."/>
            <person name="Jurgens J.A."/>
            <person name="Kallen N."/>
            <person name="Kersten P."/>
            <person name="Kohler A."/>
            <person name="Kuees U."/>
            <person name="Kumar T.K.A."/>
            <person name="Kuo A."/>
            <person name="LaButti K."/>
            <person name="Larrondo L.F."/>
            <person name="Lindquist E."/>
            <person name="Ling A."/>
            <person name="Lombard V."/>
            <person name="Lucas S."/>
            <person name="Lundell T."/>
            <person name="Martin R."/>
            <person name="McLaughlin D.J."/>
            <person name="Morgenstern I."/>
            <person name="Morin E."/>
            <person name="Murat C."/>
            <person name="Nagy L.G."/>
            <person name="Nolan M."/>
            <person name="Ohm R.A."/>
            <person name="Patyshakuliyeva A."/>
            <person name="Rokas A."/>
            <person name="Ruiz-Duenas F.J."/>
            <person name="Sabat G."/>
            <person name="Salamov A."/>
            <person name="Samejima M."/>
            <person name="Schmutz J."/>
            <person name="Slot J.C."/>
            <person name="St John F."/>
            <person name="Stenlid J."/>
            <person name="Sun H."/>
            <person name="Sun S."/>
            <person name="Syed K."/>
            <person name="Tsang A."/>
            <person name="Wiebenga A."/>
            <person name="Young D."/>
            <person name="Pisabarro A."/>
            <person name="Eastwood D.C."/>
            <person name="Martin F."/>
            <person name="Cullen D."/>
            <person name="Grigoriev I.V."/>
            <person name="Hibbett D.S."/>
        </authorList>
    </citation>
    <scope>NUCLEOTIDE SEQUENCE [LARGE SCALE GENOMIC DNA]</scope>
    <source>
        <strain evidence="1 2">DJM-731 SS1</strain>
    </source>
</reference>
<dbReference type="OrthoDB" id="506498at2759"/>
<name>M5FVK2_DACPD</name>
<keyword evidence="1" id="KW-0808">Transferase</keyword>
<dbReference type="SUPFAM" id="SSF53335">
    <property type="entry name" value="S-adenosyl-L-methionine-dependent methyltransferases"/>
    <property type="match status" value="1"/>
</dbReference>
<keyword evidence="1" id="KW-0489">Methyltransferase</keyword>
<dbReference type="InterPro" id="IPR029063">
    <property type="entry name" value="SAM-dependent_MTases_sf"/>
</dbReference>
<dbReference type="AlphaFoldDB" id="M5FVK2"/>
<evidence type="ECO:0000313" key="1">
    <source>
        <dbReference type="EMBL" id="EJT99639.1"/>
    </source>
</evidence>
<dbReference type="GeneID" id="63688415"/>
<dbReference type="RefSeq" id="XP_040626537.1">
    <property type="nucleotide sequence ID" value="XM_040773353.1"/>
</dbReference>
<evidence type="ECO:0000313" key="2">
    <source>
        <dbReference type="Proteomes" id="UP000030653"/>
    </source>
</evidence>
<dbReference type="CDD" id="cd02440">
    <property type="entry name" value="AdoMet_MTases"/>
    <property type="match status" value="1"/>
</dbReference>
<dbReference type="PANTHER" id="PTHR43591">
    <property type="entry name" value="METHYLTRANSFERASE"/>
    <property type="match status" value="1"/>
</dbReference>
<sequence length="299" mass="33467">MAPVATETAPAHEEILKAAPAKRGYHGADAPYAIPNDDSEWQRLTDMHTGLKAFLGGVNTKAPLGTPKDILELGAGSGIWAFEMAEQYPEAKVTAVDISPVNETHKPANCEFKQVNLMKDWPFEPESFDVVHMRFLLVHMPNWPQLAAKAASAVRPGGYLLLEDIDHHVYRENGPLPDGISKFYSVYHAHMGMTKVDADTGVKLQAWLEDSKLFGEVQCLEFHAPMMSYKSDETLNKVGEVMRISLTRAYASLHLRMGESGMTPEIIKAYADTIHDPDHWLYMPMFFTWARKTENTAHN</sequence>
<protein>
    <submittedName>
        <fullName evidence="1">S-adenosyl-L-methionine-dependent methyltransferase</fullName>
    </submittedName>
</protein>
<proteinExistence type="predicted"/>
<dbReference type="GO" id="GO:0032259">
    <property type="term" value="P:methylation"/>
    <property type="evidence" value="ECO:0007669"/>
    <property type="project" value="UniProtKB-KW"/>
</dbReference>
<accession>M5FVK2</accession>
<dbReference type="HOGENOM" id="CLU_010595_1_1_1"/>
<organism evidence="1 2">
    <name type="scientific">Dacryopinax primogenitus (strain DJM 731)</name>
    <name type="common">Brown rot fungus</name>
    <dbReference type="NCBI Taxonomy" id="1858805"/>
    <lineage>
        <taxon>Eukaryota</taxon>
        <taxon>Fungi</taxon>
        <taxon>Dikarya</taxon>
        <taxon>Basidiomycota</taxon>
        <taxon>Agaricomycotina</taxon>
        <taxon>Dacrymycetes</taxon>
        <taxon>Dacrymycetales</taxon>
        <taxon>Dacrymycetaceae</taxon>
        <taxon>Dacryopinax</taxon>
    </lineage>
</organism>
<dbReference type="Gene3D" id="3.40.50.150">
    <property type="entry name" value="Vaccinia Virus protein VP39"/>
    <property type="match status" value="1"/>
</dbReference>
<dbReference type="GO" id="GO:0008168">
    <property type="term" value="F:methyltransferase activity"/>
    <property type="evidence" value="ECO:0007669"/>
    <property type="project" value="UniProtKB-KW"/>
</dbReference>
<dbReference type="EMBL" id="JH795869">
    <property type="protein sequence ID" value="EJT99639.1"/>
    <property type="molecule type" value="Genomic_DNA"/>
</dbReference>